<evidence type="ECO:0000313" key="3">
    <source>
        <dbReference type="Proteomes" id="UP000010472"/>
    </source>
</evidence>
<dbReference type="CDD" id="cd02644">
    <property type="entry name" value="R3H_jag"/>
    <property type="match status" value="1"/>
</dbReference>
<dbReference type="SMART" id="SM00393">
    <property type="entry name" value="R3H"/>
    <property type="match status" value="1"/>
</dbReference>
<dbReference type="PATRIC" id="fig|1173022.3.peg.2970"/>
<dbReference type="STRING" id="1173022.Cri9333_2737"/>
<dbReference type="InterPro" id="IPR036867">
    <property type="entry name" value="R3H_dom_sf"/>
</dbReference>
<dbReference type="AlphaFoldDB" id="K9VZQ5"/>
<dbReference type="OrthoDB" id="465424at2"/>
<keyword evidence="3" id="KW-1185">Reference proteome</keyword>
<dbReference type="Gene3D" id="3.30.1370.50">
    <property type="entry name" value="R3H-like domain"/>
    <property type="match status" value="1"/>
</dbReference>
<protein>
    <submittedName>
        <fullName evidence="2">Single-stranded nucleic acid binding R3H domain-containing protein</fullName>
    </submittedName>
</protein>
<dbReference type="Pfam" id="PF01424">
    <property type="entry name" value="R3H"/>
    <property type="match status" value="1"/>
</dbReference>
<dbReference type="HOGENOM" id="CLU_042512_4_1_3"/>
<evidence type="ECO:0000313" key="2">
    <source>
        <dbReference type="EMBL" id="AFZ13588.1"/>
    </source>
</evidence>
<name>K9VZQ5_9CYAN</name>
<dbReference type="Proteomes" id="UP000010472">
    <property type="component" value="Chromosome"/>
</dbReference>
<dbReference type="SUPFAM" id="SSF82708">
    <property type="entry name" value="R3H domain"/>
    <property type="match status" value="1"/>
</dbReference>
<dbReference type="InterPro" id="IPR001374">
    <property type="entry name" value="R3H_dom"/>
</dbReference>
<dbReference type="PANTHER" id="PTHR35800">
    <property type="entry name" value="PROTEIN JAG"/>
    <property type="match status" value="1"/>
</dbReference>
<feature type="domain" description="R3H" evidence="1">
    <location>
        <begin position="98"/>
        <end position="163"/>
    </location>
</feature>
<dbReference type="PANTHER" id="PTHR35800:SF1">
    <property type="entry name" value="RNA-BINDING PROTEIN KHPB"/>
    <property type="match status" value="1"/>
</dbReference>
<sequence>MSDQRLQRGQQWLDQLLKLVGVPTVVSIEPPTADVEISSGYWLTIDHTQLTPEQVDILIGPEGSTLDAIQYLANSILNINQDREQQTAYSIELNGYRLQRQAELRSLADHAAQQARETGKEYEIKSLSAAERRQIHTFLEGCEDLETFSRGQEPDRRLVVTLR</sequence>
<evidence type="ECO:0000259" key="1">
    <source>
        <dbReference type="PROSITE" id="PS51061"/>
    </source>
</evidence>
<dbReference type="InterPro" id="IPR039247">
    <property type="entry name" value="KhpB"/>
</dbReference>
<dbReference type="RefSeq" id="WP_015203700.1">
    <property type="nucleotide sequence ID" value="NC_019753.1"/>
</dbReference>
<accession>K9VZQ5</accession>
<dbReference type="KEGG" id="cep:Cri9333_2737"/>
<dbReference type="GO" id="GO:0003723">
    <property type="term" value="F:RNA binding"/>
    <property type="evidence" value="ECO:0007669"/>
    <property type="project" value="InterPro"/>
</dbReference>
<dbReference type="InterPro" id="IPR034079">
    <property type="entry name" value="R3H_KhpB"/>
</dbReference>
<dbReference type="InterPro" id="IPR015946">
    <property type="entry name" value="KH_dom-like_a/b"/>
</dbReference>
<dbReference type="eggNOG" id="COG1847">
    <property type="taxonomic scope" value="Bacteria"/>
</dbReference>
<dbReference type="PROSITE" id="PS51061">
    <property type="entry name" value="R3H"/>
    <property type="match status" value="1"/>
</dbReference>
<reference evidence="2 3" key="1">
    <citation type="submission" date="2012-06" db="EMBL/GenBank/DDBJ databases">
        <title>Finished chromosome of genome of Crinalium epipsammum PCC 9333.</title>
        <authorList>
            <consortium name="US DOE Joint Genome Institute"/>
            <person name="Gugger M."/>
            <person name="Coursin T."/>
            <person name="Rippka R."/>
            <person name="Tandeau De Marsac N."/>
            <person name="Huntemann M."/>
            <person name="Wei C.-L."/>
            <person name="Han J."/>
            <person name="Detter J.C."/>
            <person name="Han C."/>
            <person name="Tapia R."/>
            <person name="Davenport K."/>
            <person name="Daligault H."/>
            <person name="Erkkila T."/>
            <person name="Gu W."/>
            <person name="Munk A.C.C."/>
            <person name="Teshima H."/>
            <person name="Xu Y."/>
            <person name="Chain P."/>
            <person name="Chen A."/>
            <person name="Krypides N."/>
            <person name="Mavromatis K."/>
            <person name="Markowitz V."/>
            <person name="Szeto E."/>
            <person name="Ivanova N."/>
            <person name="Mikhailova N."/>
            <person name="Ovchinnikova G."/>
            <person name="Pagani I."/>
            <person name="Pati A."/>
            <person name="Goodwin L."/>
            <person name="Peters L."/>
            <person name="Pitluck S."/>
            <person name="Woyke T."/>
            <person name="Kerfeld C."/>
        </authorList>
    </citation>
    <scope>NUCLEOTIDE SEQUENCE [LARGE SCALE GENOMIC DNA]</scope>
    <source>
        <strain evidence="2 3">PCC 9333</strain>
    </source>
</reference>
<proteinExistence type="predicted"/>
<dbReference type="EMBL" id="CP003620">
    <property type="protein sequence ID" value="AFZ13588.1"/>
    <property type="molecule type" value="Genomic_DNA"/>
</dbReference>
<dbReference type="Gene3D" id="3.30.300.20">
    <property type="match status" value="1"/>
</dbReference>
<organism evidence="2 3">
    <name type="scientific">Crinalium epipsammum PCC 9333</name>
    <dbReference type="NCBI Taxonomy" id="1173022"/>
    <lineage>
        <taxon>Bacteria</taxon>
        <taxon>Bacillati</taxon>
        <taxon>Cyanobacteriota</taxon>
        <taxon>Cyanophyceae</taxon>
        <taxon>Gomontiellales</taxon>
        <taxon>Gomontiellaceae</taxon>
        <taxon>Crinalium</taxon>
    </lineage>
</organism>
<gene>
    <name evidence="2" type="ORF">Cri9333_2737</name>
</gene>